<dbReference type="FunCoup" id="B4JFH1">
    <property type="interactions" value="1"/>
</dbReference>
<dbReference type="InParanoid" id="B4JFH1"/>
<evidence type="ECO:0000313" key="4">
    <source>
        <dbReference type="Proteomes" id="UP000001070"/>
    </source>
</evidence>
<proteinExistence type="predicted"/>
<feature type="region of interest" description="Disordered" evidence="1">
    <location>
        <begin position="1"/>
        <end position="36"/>
    </location>
</feature>
<feature type="domain" description="CHK kinase-like" evidence="2">
    <location>
        <begin position="181"/>
        <end position="376"/>
    </location>
</feature>
<dbReference type="OMA" id="KIMPWLN"/>
<dbReference type="HOGENOM" id="CLU_010718_4_0_1"/>
<reference evidence="3 4" key="1">
    <citation type="journal article" date="2007" name="Nature">
        <title>Evolution of genes and genomes on the Drosophila phylogeny.</title>
        <authorList>
            <consortium name="Drosophila 12 Genomes Consortium"/>
            <person name="Clark A.G."/>
            <person name="Eisen M.B."/>
            <person name="Smith D.R."/>
            <person name="Bergman C.M."/>
            <person name="Oliver B."/>
            <person name="Markow T.A."/>
            <person name="Kaufman T.C."/>
            <person name="Kellis M."/>
            <person name="Gelbart W."/>
            <person name="Iyer V.N."/>
            <person name="Pollard D.A."/>
            <person name="Sackton T.B."/>
            <person name="Larracuente A.M."/>
            <person name="Singh N.D."/>
            <person name="Abad J.P."/>
            <person name="Abt D.N."/>
            <person name="Adryan B."/>
            <person name="Aguade M."/>
            <person name="Akashi H."/>
            <person name="Anderson W.W."/>
            <person name="Aquadro C.F."/>
            <person name="Ardell D.H."/>
            <person name="Arguello R."/>
            <person name="Artieri C.G."/>
            <person name="Barbash D.A."/>
            <person name="Barker D."/>
            <person name="Barsanti P."/>
            <person name="Batterham P."/>
            <person name="Batzoglou S."/>
            <person name="Begun D."/>
            <person name="Bhutkar A."/>
            <person name="Blanco E."/>
            <person name="Bosak S.A."/>
            <person name="Bradley R.K."/>
            <person name="Brand A.D."/>
            <person name="Brent M.R."/>
            <person name="Brooks A.N."/>
            <person name="Brown R.H."/>
            <person name="Butlin R.K."/>
            <person name="Caggese C."/>
            <person name="Calvi B.R."/>
            <person name="Bernardo de Carvalho A."/>
            <person name="Caspi A."/>
            <person name="Castrezana S."/>
            <person name="Celniker S.E."/>
            <person name="Chang J.L."/>
            <person name="Chapple C."/>
            <person name="Chatterji S."/>
            <person name="Chinwalla A."/>
            <person name="Civetta A."/>
            <person name="Clifton S.W."/>
            <person name="Comeron J.M."/>
            <person name="Costello J.C."/>
            <person name="Coyne J.A."/>
            <person name="Daub J."/>
            <person name="David R.G."/>
            <person name="Delcher A.L."/>
            <person name="Delehaunty K."/>
            <person name="Do C.B."/>
            <person name="Ebling H."/>
            <person name="Edwards K."/>
            <person name="Eickbush T."/>
            <person name="Evans J.D."/>
            <person name="Filipski A."/>
            <person name="Findeiss S."/>
            <person name="Freyhult E."/>
            <person name="Fulton L."/>
            <person name="Fulton R."/>
            <person name="Garcia A.C."/>
            <person name="Gardiner A."/>
            <person name="Garfield D.A."/>
            <person name="Garvin B.E."/>
            <person name="Gibson G."/>
            <person name="Gilbert D."/>
            <person name="Gnerre S."/>
            <person name="Godfrey J."/>
            <person name="Good R."/>
            <person name="Gotea V."/>
            <person name="Gravely B."/>
            <person name="Greenberg A.J."/>
            <person name="Griffiths-Jones S."/>
            <person name="Gross S."/>
            <person name="Guigo R."/>
            <person name="Gustafson E.A."/>
            <person name="Haerty W."/>
            <person name="Hahn M.W."/>
            <person name="Halligan D.L."/>
            <person name="Halpern A.L."/>
            <person name="Halter G.M."/>
            <person name="Han M.V."/>
            <person name="Heger A."/>
            <person name="Hillier L."/>
            <person name="Hinrichs A.S."/>
            <person name="Holmes I."/>
            <person name="Hoskins R.A."/>
            <person name="Hubisz M.J."/>
            <person name="Hultmark D."/>
            <person name="Huntley M.A."/>
            <person name="Jaffe D.B."/>
            <person name="Jagadeeshan S."/>
            <person name="Jeck W.R."/>
            <person name="Johnson J."/>
            <person name="Jones C.D."/>
            <person name="Jordan W.C."/>
            <person name="Karpen G.H."/>
            <person name="Kataoka E."/>
            <person name="Keightley P.D."/>
            <person name="Kheradpour P."/>
            <person name="Kirkness E.F."/>
            <person name="Koerich L.B."/>
            <person name="Kristiansen K."/>
            <person name="Kudrna D."/>
            <person name="Kulathinal R.J."/>
            <person name="Kumar S."/>
            <person name="Kwok R."/>
            <person name="Lander E."/>
            <person name="Langley C.H."/>
            <person name="Lapoint R."/>
            <person name="Lazzaro B.P."/>
            <person name="Lee S.J."/>
            <person name="Levesque L."/>
            <person name="Li R."/>
            <person name="Lin C.F."/>
            <person name="Lin M.F."/>
            <person name="Lindblad-Toh K."/>
            <person name="Llopart A."/>
            <person name="Long M."/>
            <person name="Low L."/>
            <person name="Lozovsky E."/>
            <person name="Lu J."/>
            <person name="Luo M."/>
            <person name="Machado C.A."/>
            <person name="Makalowski W."/>
            <person name="Marzo M."/>
            <person name="Matsuda M."/>
            <person name="Matzkin L."/>
            <person name="McAllister B."/>
            <person name="McBride C.S."/>
            <person name="McKernan B."/>
            <person name="McKernan K."/>
            <person name="Mendez-Lago M."/>
            <person name="Minx P."/>
            <person name="Mollenhauer M.U."/>
            <person name="Montooth K."/>
            <person name="Mount S.M."/>
            <person name="Mu X."/>
            <person name="Myers E."/>
            <person name="Negre B."/>
            <person name="Newfeld S."/>
            <person name="Nielsen R."/>
            <person name="Noor M.A."/>
            <person name="O'Grady P."/>
            <person name="Pachter L."/>
            <person name="Papaceit M."/>
            <person name="Parisi M.J."/>
            <person name="Parisi M."/>
            <person name="Parts L."/>
            <person name="Pedersen J.S."/>
            <person name="Pesole G."/>
            <person name="Phillippy A.M."/>
            <person name="Ponting C.P."/>
            <person name="Pop M."/>
            <person name="Porcelli D."/>
            <person name="Powell J.R."/>
            <person name="Prohaska S."/>
            <person name="Pruitt K."/>
            <person name="Puig M."/>
            <person name="Quesneville H."/>
            <person name="Ram K.R."/>
            <person name="Rand D."/>
            <person name="Rasmussen M.D."/>
            <person name="Reed L.K."/>
            <person name="Reenan R."/>
            <person name="Reily A."/>
            <person name="Remington K.A."/>
            <person name="Rieger T.T."/>
            <person name="Ritchie M.G."/>
            <person name="Robin C."/>
            <person name="Rogers Y.H."/>
            <person name="Rohde C."/>
            <person name="Rozas J."/>
            <person name="Rubenfield M.J."/>
            <person name="Ruiz A."/>
            <person name="Russo S."/>
            <person name="Salzberg S.L."/>
            <person name="Sanchez-Gracia A."/>
            <person name="Saranga D.J."/>
            <person name="Sato H."/>
            <person name="Schaeffer S.W."/>
            <person name="Schatz M.C."/>
            <person name="Schlenke T."/>
            <person name="Schwartz R."/>
            <person name="Segarra C."/>
            <person name="Singh R.S."/>
            <person name="Sirot L."/>
            <person name="Sirota M."/>
            <person name="Sisneros N.B."/>
            <person name="Smith C.D."/>
            <person name="Smith T.F."/>
            <person name="Spieth J."/>
            <person name="Stage D.E."/>
            <person name="Stark A."/>
            <person name="Stephan W."/>
            <person name="Strausberg R.L."/>
            <person name="Strempel S."/>
            <person name="Sturgill D."/>
            <person name="Sutton G."/>
            <person name="Sutton G.G."/>
            <person name="Tao W."/>
            <person name="Teichmann S."/>
            <person name="Tobari Y.N."/>
            <person name="Tomimura Y."/>
            <person name="Tsolas J.M."/>
            <person name="Valente V.L."/>
            <person name="Venter E."/>
            <person name="Venter J.C."/>
            <person name="Vicario S."/>
            <person name="Vieira F.G."/>
            <person name="Vilella A.J."/>
            <person name="Villasante A."/>
            <person name="Walenz B."/>
            <person name="Wang J."/>
            <person name="Wasserman M."/>
            <person name="Watts T."/>
            <person name="Wilson D."/>
            <person name="Wilson R.K."/>
            <person name="Wing R.A."/>
            <person name="Wolfner M.F."/>
            <person name="Wong A."/>
            <person name="Wong G.K."/>
            <person name="Wu C.I."/>
            <person name="Wu G."/>
            <person name="Yamamoto D."/>
            <person name="Yang H.P."/>
            <person name="Yang S.P."/>
            <person name="Yorke J.A."/>
            <person name="Yoshida K."/>
            <person name="Zdobnov E."/>
            <person name="Zhang P."/>
            <person name="Zhang Y."/>
            <person name="Zimin A.V."/>
            <person name="Baldwin J."/>
            <person name="Abdouelleil A."/>
            <person name="Abdulkadir J."/>
            <person name="Abebe A."/>
            <person name="Abera B."/>
            <person name="Abreu J."/>
            <person name="Acer S.C."/>
            <person name="Aftuck L."/>
            <person name="Alexander A."/>
            <person name="An P."/>
            <person name="Anderson E."/>
            <person name="Anderson S."/>
            <person name="Arachi H."/>
            <person name="Azer M."/>
            <person name="Bachantsang P."/>
            <person name="Barry A."/>
            <person name="Bayul T."/>
            <person name="Berlin A."/>
            <person name="Bessette D."/>
            <person name="Bloom T."/>
            <person name="Blye J."/>
            <person name="Boguslavskiy L."/>
            <person name="Bonnet C."/>
            <person name="Boukhgalter B."/>
            <person name="Bourzgui I."/>
            <person name="Brown A."/>
            <person name="Cahill P."/>
            <person name="Channer S."/>
            <person name="Cheshatsang Y."/>
            <person name="Chuda L."/>
            <person name="Citroen M."/>
            <person name="Collymore A."/>
            <person name="Cooke P."/>
            <person name="Costello M."/>
            <person name="D'Aco K."/>
            <person name="Daza R."/>
            <person name="De Haan G."/>
            <person name="DeGray S."/>
            <person name="DeMaso C."/>
            <person name="Dhargay N."/>
            <person name="Dooley K."/>
            <person name="Dooley E."/>
            <person name="Doricent M."/>
            <person name="Dorje P."/>
            <person name="Dorjee K."/>
            <person name="Dupes A."/>
            <person name="Elong R."/>
            <person name="Falk J."/>
            <person name="Farina A."/>
            <person name="Faro S."/>
            <person name="Ferguson D."/>
            <person name="Fisher S."/>
            <person name="Foley C.D."/>
            <person name="Franke A."/>
            <person name="Friedrich D."/>
            <person name="Gadbois L."/>
            <person name="Gearin G."/>
            <person name="Gearin C.R."/>
            <person name="Giannoukos G."/>
            <person name="Goode T."/>
            <person name="Graham J."/>
            <person name="Grandbois E."/>
            <person name="Grewal S."/>
            <person name="Gyaltsen K."/>
            <person name="Hafez N."/>
            <person name="Hagos B."/>
            <person name="Hall J."/>
            <person name="Henson C."/>
            <person name="Hollinger A."/>
            <person name="Honan T."/>
            <person name="Huard M.D."/>
            <person name="Hughes L."/>
            <person name="Hurhula B."/>
            <person name="Husby M.E."/>
            <person name="Kamat A."/>
            <person name="Kanga B."/>
            <person name="Kashin S."/>
            <person name="Khazanovich D."/>
            <person name="Kisner P."/>
            <person name="Lance K."/>
            <person name="Lara M."/>
            <person name="Lee W."/>
            <person name="Lennon N."/>
            <person name="Letendre F."/>
            <person name="LeVine R."/>
            <person name="Lipovsky A."/>
            <person name="Liu X."/>
            <person name="Liu J."/>
            <person name="Liu S."/>
            <person name="Lokyitsang T."/>
            <person name="Lokyitsang Y."/>
            <person name="Lubonja R."/>
            <person name="Lui A."/>
            <person name="MacDonald P."/>
            <person name="Magnisalis V."/>
            <person name="Maru K."/>
            <person name="Matthews C."/>
            <person name="McCusker W."/>
            <person name="McDonough S."/>
            <person name="Mehta T."/>
            <person name="Meldrim J."/>
            <person name="Meneus L."/>
            <person name="Mihai O."/>
            <person name="Mihalev A."/>
            <person name="Mihova T."/>
            <person name="Mittelman R."/>
            <person name="Mlenga V."/>
            <person name="Montmayeur A."/>
            <person name="Mulrain L."/>
            <person name="Navidi A."/>
            <person name="Naylor J."/>
            <person name="Negash T."/>
            <person name="Nguyen T."/>
            <person name="Nguyen N."/>
            <person name="Nicol R."/>
            <person name="Norbu C."/>
            <person name="Norbu N."/>
            <person name="Novod N."/>
            <person name="O'Neill B."/>
            <person name="Osman S."/>
            <person name="Markiewicz E."/>
            <person name="Oyono O.L."/>
            <person name="Patti C."/>
            <person name="Phunkhang P."/>
            <person name="Pierre F."/>
            <person name="Priest M."/>
            <person name="Raghuraman S."/>
            <person name="Rege F."/>
            <person name="Reyes R."/>
            <person name="Rise C."/>
            <person name="Rogov P."/>
            <person name="Ross K."/>
            <person name="Ryan E."/>
            <person name="Settipalli S."/>
            <person name="Shea T."/>
            <person name="Sherpa N."/>
            <person name="Shi L."/>
            <person name="Shih D."/>
            <person name="Sparrow T."/>
            <person name="Spaulding J."/>
            <person name="Stalker J."/>
            <person name="Stange-Thomann N."/>
            <person name="Stavropoulos S."/>
            <person name="Stone C."/>
            <person name="Strader C."/>
            <person name="Tesfaye S."/>
            <person name="Thomson T."/>
            <person name="Thoulutsang Y."/>
            <person name="Thoulutsang D."/>
            <person name="Topham K."/>
            <person name="Topping I."/>
            <person name="Tsamla T."/>
            <person name="Vassiliev H."/>
            <person name="Vo A."/>
            <person name="Wangchuk T."/>
            <person name="Wangdi T."/>
            <person name="Weiand M."/>
            <person name="Wilkinson J."/>
            <person name="Wilson A."/>
            <person name="Yadav S."/>
            <person name="Young G."/>
            <person name="Yu Q."/>
            <person name="Zembek L."/>
            <person name="Zhong D."/>
            <person name="Zimmer A."/>
            <person name="Zwirko Z."/>
            <person name="Jaffe D.B."/>
            <person name="Alvarez P."/>
            <person name="Brockman W."/>
            <person name="Butler J."/>
            <person name="Chin C."/>
            <person name="Gnerre S."/>
            <person name="Grabherr M."/>
            <person name="Kleber M."/>
            <person name="Mauceli E."/>
            <person name="MacCallum I."/>
        </authorList>
    </citation>
    <scope>NUCLEOTIDE SEQUENCE [LARGE SCALE GENOMIC DNA]</scope>
    <source>
        <strain evidence="4">Tucson 15287-2541.00</strain>
    </source>
</reference>
<protein>
    <submittedName>
        <fullName evidence="3">GH19320</fullName>
    </submittedName>
</protein>
<gene>
    <name evidence="3" type="primary">Dgri\GH19320</name>
    <name evidence="3" type="ORF">Dgri_GH19320</name>
</gene>
<dbReference type="OrthoDB" id="191037at2759"/>
<dbReference type="PhylomeDB" id="B4JFH1"/>
<dbReference type="PANTHER" id="PTHR11012:SF6">
    <property type="entry name" value="CHK DOMAIN OV1-RELATED"/>
    <property type="match status" value="1"/>
</dbReference>
<dbReference type="InterPro" id="IPR004119">
    <property type="entry name" value="EcKL"/>
</dbReference>
<evidence type="ECO:0000256" key="1">
    <source>
        <dbReference type="SAM" id="MobiDB-lite"/>
    </source>
</evidence>
<feature type="domain" description="CHK kinase-like" evidence="2">
    <location>
        <begin position="1031"/>
        <end position="1223"/>
    </location>
</feature>
<evidence type="ECO:0000259" key="2">
    <source>
        <dbReference type="SMART" id="SM00587"/>
    </source>
</evidence>
<sequence>MGSHNSKQKKSYTVEQAEARAPTAFVPQSTPAPAPTPVADPAPSVFNTEMVPKWINESQFVEILRENVPQFSKIQSFNVKAAVAAGENYATLMLRVSIQAELTDKTVKPISLMMKVPHDIPGMEQMLEMKNFFDIENEAYLDMLPKLEKLYKSKGLDITFAPRAYKFKESLKTEPKLANTVLMYDLGQDGYKNVNRRECLNVEQTKFVLRKMAQYHAGSATYMSIHGPFSDLLSEGWIVAGDEKAKAMANAMFAPIQKIFLDNLNCYENCEQYREKLEKYFGNMLETLSQISQPDPSEFNVMAHGDCWVNNLLFKFDPNGKMIDMIFVDFQNPRYGHPACDLNYFIMTSVHLDHKLKYFDYFVKYYHDQLIEHLKLLDYKERMPKLMELQMQMYKYGAHAFLASFMVLPMVLLDPTESATFENFLGADDSALNFKKLMYTNKRYKQYVEQILPWLDNRGLLEPYETNTQPIKATTVASTPTATKADVDSIVPDWVTSDYFKDKLKGQIADLKDIQDFRVKKATSAGDNYSSLMLTVDIDYQTLSGKVESTSLMLKIPPGTGPGKSILDLMLTFKKEIAMYKDVIPELEQLYAQAGHPVVFGPKYYQIPNEPDEDRILLQNLRVAGFKNADRLQGLSTEETECVLAKLAQLHAASAQLYVTKGPYVDCLDKSVYNERTRPIFESPINERFKQSCMDALKNIKGSEDYAHKVEKIITNMFELEQKAGIYDPTQFNVMNHGDCWTNNVMFAYGPKGEITDTLFVDFQRSHFNSPACDLYYLLLSSPSFDIKIEKFDYFVRYYHTELKRNLELLKYPRHIPSLRELHNILLANPLPAVTTVAQVMAAVLLDPTDNASMDTMMGDSEESKEFMYKFYNGDRYRKHVEVLYPWLNHKGLLDIVDVTEKCSDDLKLDWLNFQDFSEIIAAKEPQFEKILGGTLALATKPGDNYASKIIQVEIKAQLKDQSTKTYSYILKVQINDEIDENSAFNMFPRELEVYGKYLPAFELLYEKAGLSVTFSPRSYRFNKTIAADYLLMDNLQSDGFKMMDRTNCLDLEHTKSVLKKLAQWHAASLRYKELNGPYPVTYNDGNINDRTRDIFISIFEPNNRAFERVVDEYNGVEEYRHKLDAILENFVDIIIEDGRVDEQEFNVLNHGDLWTNNVMFQHNERGQLQETYLLDHQCPKYGSPALDLLFFLMSSTQLDIKMDKFDYLIRWYHENLIEHAKLLKCTGFLPNLKALHIILLKHPILAAGTVIGTLSLFLEEPTEDPFASDDAILEHRFRNKLYKAQFERLMPWLNKRGLLDIA</sequence>
<dbReference type="Gene3D" id="3.90.1200.10">
    <property type="match status" value="3"/>
</dbReference>
<accession>B4JFH1</accession>
<dbReference type="SMART" id="SM00587">
    <property type="entry name" value="CHK"/>
    <property type="match status" value="3"/>
</dbReference>
<dbReference type="SUPFAM" id="SSF56112">
    <property type="entry name" value="Protein kinase-like (PK-like)"/>
    <property type="match status" value="3"/>
</dbReference>
<dbReference type="PANTHER" id="PTHR11012">
    <property type="entry name" value="PROTEIN KINASE-LIKE DOMAIN-CONTAINING"/>
    <property type="match status" value="1"/>
</dbReference>
<dbReference type="eggNOG" id="ENOG502RZD1">
    <property type="taxonomic scope" value="Eukaryota"/>
</dbReference>
<dbReference type="Pfam" id="PF02958">
    <property type="entry name" value="EcKL"/>
    <property type="match status" value="3"/>
</dbReference>
<dbReference type="InterPro" id="IPR011009">
    <property type="entry name" value="Kinase-like_dom_sf"/>
</dbReference>
<dbReference type="InterPro" id="IPR015897">
    <property type="entry name" value="CHK_kinase-like"/>
</dbReference>
<keyword evidence="4" id="KW-1185">Reference proteome</keyword>
<dbReference type="Proteomes" id="UP000001070">
    <property type="component" value="Unassembled WGS sequence"/>
</dbReference>
<evidence type="ECO:0000313" key="3">
    <source>
        <dbReference type="EMBL" id="EDV93452.1"/>
    </source>
</evidence>
<organism evidence="4">
    <name type="scientific">Drosophila grimshawi</name>
    <name type="common">Hawaiian fruit fly</name>
    <name type="synonym">Idiomyia grimshawi</name>
    <dbReference type="NCBI Taxonomy" id="7222"/>
    <lineage>
        <taxon>Eukaryota</taxon>
        <taxon>Metazoa</taxon>
        <taxon>Ecdysozoa</taxon>
        <taxon>Arthropoda</taxon>
        <taxon>Hexapoda</taxon>
        <taxon>Insecta</taxon>
        <taxon>Pterygota</taxon>
        <taxon>Neoptera</taxon>
        <taxon>Endopterygota</taxon>
        <taxon>Diptera</taxon>
        <taxon>Brachycera</taxon>
        <taxon>Muscomorpha</taxon>
        <taxon>Ephydroidea</taxon>
        <taxon>Drosophilidae</taxon>
        <taxon>Drosophila</taxon>
        <taxon>Hawaiian Drosophila</taxon>
    </lineage>
</organism>
<feature type="compositionally biased region" description="Basic residues" evidence="1">
    <location>
        <begin position="1"/>
        <end position="10"/>
    </location>
</feature>
<feature type="domain" description="CHK kinase-like" evidence="2">
    <location>
        <begin position="616"/>
        <end position="809"/>
    </location>
</feature>
<dbReference type="KEGG" id="dgr:6563556"/>
<dbReference type="EMBL" id="CH916369">
    <property type="protein sequence ID" value="EDV93452.1"/>
    <property type="molecule type" value="Genomic_DNA"/>
</dbReference>
<name>B4JFH1_DROGR</name>